<evidence type="ECO:0000259" key="9">
    <source>
        <dbReference type="Pfam" id="PF01370"/>
    </source>
</evidence>
<comment type="function">
    <text evidence="1">Catalyzes the two-step NADP-dependent conversion of GDP-4-dehydro-6-deoxy-D-mannose to GDP-fucose, involving an epimerase and a reductase reaction.</text>
</comment>
<dbReference type="InterPro" id="IPR028614">
    <property type="entry name" value="GDP_fucose/colitose_synth"/>
</dbReference>
<dbReference type="Pfam" id="PF01370">
    <property type="entry name" value="Epimerase"/>
    <property type="match status" value="1"/>
</dbReference>
<dbReference type="SUPFAM" id="SSF51735">
    <property type="entry name" value="NAD(P)-binding Rossmann-fold domains"/>
    <property type="match status" value="1"/>
</dbReference>
<gene>
    <name evidence="10" type="ORF">ANCCAN_14679</name>
</gene>
<accession>A0A368G4M6</accession>
<dbReference type="GO" id="GO:0042351">
    <property type="term" value="P:'de novo' GDP-L-fucose biosynthetic process"/>
    <property type="evidence" value="ECO:0007669"/>
    <property type="project" value="UniProtKB-UniPathway"/>
</dbReference>
<reference evidence="10 11" key="1">
    <citation type="submission" date="2014-10" db="EMBL/GenBank/DDBJ databases">
        <title>Draft genome of the hookworm Ancylostoma caninum.</title>
        <authorList>
            <person name="Mitreva M."/>
        </authorList>
    </citation>
    <scope>NUCLEOTIDE SEQUENCE [LARGE SCALE GENOMIC DNA]</scope>
    <source>
        <strain evidence="10 11">Baltimore</strain>
    </source>
</reference>
<dbReference type="Gene3D" id="3.40.50.720">
    <property type="entry name" value="NAD(P)-binding Rossmann-like Domain"/>
    <property type="match status" value="1"/>
</dbReference>
<evidence type="ECO:0000256" key="7">
    <source>
        <dbReference type="ARBA" id="ARBA00023235"/>
    </source>
</evidence>
<dbReference type="STRING" id="29170.A0A368G4M6"/>
<dbReference type="AlphaFoldDB" id="A0A368G4M6"/>
<evidence type="ECO:0000256" key="4">
    <source>
        <dbReference type="ARBA" id="ARBA00012371"/>
    </source>
</evidence>
<protein>
    <recommendedName>
        <fullName evidence="4">GDP-L-fucose synthase</fullName>
        <ecNumber evidence="4">1.1.1.271</ecNumber>
    </recommendedName>
    <alternativeName>
        <fullName evidence="8">GDP-4-keto-6-deoxy-D-mannose-3,5-epimerase-4-reductase</fullName>
    </alternativeName>
</protein>
<evidence type="ECO:0000313" key="11">
    <source>
        <dbReference type="Proteomes" id="UP000252519"/>
    </source>
</evidence>
<evidence type="ECO:0000256" key="2">
    <source>
        <dbReference type="ARBA" id="ARBA00004883"/>
    </source>
</evidence>
<dbReference type="PANTHER" id="PTHR43238">
    <property type="entry name" value="GDP-L-FUCOSE SYNTHASE"/>
    <property type="match status" value="1"/>
</dbReference>
<dbReference type="EMBL" id="JOJR01000340">
    <property type="protein sequence ID" value="RCN39401.1"/>
    <property type="molecule type" value="Genomic_DNA"/>
</dbReference>
<dbReference type="Proteomes" id="UP000252519">
    <property type="component" value="Unassembled WGS sequence"/>
</dbReference>
<comment type="caution">
    <text evidence="10">The sequence shown here is derived from an EMBL/GenBank/DDBJ whole genome shotgun (WGS) entry which is preliminary data.</text>
</comment>
<name>A0A368G4M6_ANCCA</name>
<dbReference type="PANTHER" id="PTHR43238:SF1">
    <property type="entry name" value="GDP-L-FUCOSE SYNTHASE"/>
    <property type="match status" value="1"/>
</dbReference>
<keyword evidence="5" id="KW-0521">NADP</keyword>
<dbReference type="InterPro" id="IPR001509">
    <property type="entry name" value="Epimerase_deHydtase"/>
</dbReference>
<proteinExistence type="inferred from homology"/>
<dbReference type="InterPro" id="IPR036291">
    <property type="entry name" value="NAD(P)-bd_dom_sf"/>
</dbReference>
<keyword evidence="7" id="KW-0413">Isomerase</keyword>
<dbReference type="Gene3D" id="3.90.25.10">
    <property type="entry name" value="UDP-galactose 4-epimerase, domain 1"/>
    <property type="match status" value="1"/>
</dbReference>
<evidence type="ECO:0000256" key="3">
    <source>
        <dbReference type="ARBA" id="ARBA00005959"/>
    </source>
</evidence>
<evidence type="ECO:0000256" key="1">
    <source>
        <dbReference type="ARBA" id="ARBA00002870"/>
    </source>
</evidence>
<organism evidence="10 11">
    <name type="scientific">Ancylostoma caninum</name>
    <name type="common">Dog hookworm</name>
    <dbReference type="NCBI Taxonomy" id="29170"/>
    <lineage>
        <taxon>Eukaryota</taxon>
        <taxon>Metazoa</taxon>
        <taxon>Ecdysozoa</taxon>
        <taxon>Nematoda</taxon>
        <taxon>Chromadorea</taxon>
        <taxon>Rhabditida</taxon>
        <taxon>Rhabditina</taxon>
        <taxon>Rhabditomorpha</taxon>
        <taxon>Strongyloidea</taxon>
        <taxon>Ancylostomatidae</taxon>
        <taxon>Ancylostomatinae</taxon>
        <taxon>Ancylostoma</taxon>
    </lineage>
</organism>
<dbReference type="GO" id="GO:0050577">
    <property type="term" value="F:GDP-L-fucose synthase activity"/>
    <property type="evidence" value="ECO:0007669"/>
    <property type="project" value="UniProtKB-EC"/>
</dbReference>
<comment type="similarity">
    <text evidence="3">Belongs to the NAD(P)-dependent epimerase/dehydratase family. Fucose synthase subfamily.</text>
</comment>
<keyword evidence="11" id="KW-1185">Reference proteome</keyword>
<evidence type="ECO:0000256" key="6">
    <source>
        <dbReference type="ARBA" id="ARBA00023002"/>
    </source>
</evidence>
<dbReference type="OrthoDB" id="202470at2759"/>
<evidence type="ECO:0000313" key="10">
    <source>
        <dbReference type="EMBL" id="RCN39401.1"/>
    </source>
</evidence>
<dbReference type="CDD" id="cd05239">
    <property type="entry name" value="GDP_FS_SDR_e"/>
    <property type="match status" value="1"/>
</dbReference>
<sequence length="330" mass="36878">MAAGDSEEMVVLVTGGTGLVGKAIEQIVNTEEQRPNEKWLFIGSKDCDLSDLQATRKLFEDVRPTHVIHLAAMVGGLFHNLAHNLQFFRKNMAINDNVLAMCHEFDVVKCVSCLSTCIFPDKTTYPIDETMVHLGPPHDSNFGYSYAKRMIDVLNRAYAQDYGRKYTSVVPCNVFGPHDNYNLQSSHVLPALIRKTYIAKKEGRPLEVFGTGRPLRQFIYSLDLARLFVWVLRSYEEIDPIILSVSEEDEVSIADAVKAIVKAFDFQGEVKFDTSKADVCNSPVEIAGWSGKEELVDKGSPLLYIVLASGEEITVCSIYVVEKMSITCYS</sequence>
<dbReference type="EC" id="1.1.1.271" evidence="4"/>
<feature type="domain" description="NAD-dependent epimerase/dehydratase" evidence="9">
    <location>
        <begin position="11"/>
        <end position="239"/>
    </location>
</feature>
<keyword evidence="6" id="KW-0560">Oxidoreductase</keyword>
<dbReference type="UniPathway" id="UPA00128">
    <property type="reaction ID" value="UER00191"/>
</dbReference>
<comment type="pathway">
    <text evidence="2">Nucleotide-sugar biosynthesis; GDP-L-fucose biosynthesis via de novo pathway; GDP-L-fucose from GDP-alpha-D-mannose: step 2/2.</text>
</comment>
<evidence type="ECO:0000256" key="8">
    <source>
        <dbReference type="ARBA" id="ARBA00032995"/>
    </source>
</evidence>
<dbReference type="GO" id="GO:0016853">
    <property type="term" value="F:isomerase activity"/>
    <property type="evidence" value="ECO:0007669"/>
    <property type="project" value="UniProtKB-KW"/>
</dbReference>
<evidence type="ECO:0000256" key="5">
    <source>
        <dbReference type="ARBA" id="ARBA00022857"/>
    </source>
</evidence>